<reference evidence="2 3" key="1">
    <citation type="submission" date="2016-06" db="EMBL/GenBank/DDBJ databases">
        <title>Comparative genomics of the ectomycorrhizal sister species Rhizopogon vinicolor and Rhizopogon vesiculosus (Basidiomycota: Boletales) reveals a divergence of the mating type B locus.</title>
        <authorList>
            <consortium name="DOE Joint Genome Institute"/>
            <person name="Mujic A.B."/>
            <person name="Kuo A."/>
            <person name="Tritt A."/>
            <person name="Lipzen A."/>
            <person name="Chen C."/>
            <person name="Johnson J."/>
            <person name="Sharma A."/>
            <person name="Barry K."/>
            <person name="Grigoriev I.V."/>
            <person name="Spatafora J.W."/>
        </authorList>
    </citation>
    <scope>NUCLEOTIDE SEQUENCE [LARGE SCALE GENOMIC DNA]</scope>
    <source>
        <strain evidence="2 3">AM-OR11-026</strain>
    </source>
</reference>
<organism evidence="2 3">
    <name type="scientific">Rhizopogon vinicolor AM-OR11-026</name>
    <dbReference type="NCBI Taxonomy" id="1314800"/>
    <lineage>
        <taxon>Eukaryota</taxon>
        <taxon>Fungi</taxon>
        <taxon>Dikarya</taxon>
        <taxon>Basidiomycota</taxon>
        <taxon>Agaricomycotina</taxon>
        <taxon>Agaricomycetes</taxon>
        <taxon>Agaricomycetidae</taxon>
        <taxon>Boletales</taxon>
        <taxon>Suillineae</taxon>
        <taxon>Rhizopogonaceae</taxon>
        <taxon>Rhizopogon</taxon>
    </lineage>
</organism>
<keyword evidence="3" id="KW-1185">Reference proteome</keyword>
<evidence type="ECO:0000256" key="1">
    <source>
        <dbReference type="ARBA" id="ARBA00010646"/>
    </source>
</evidence>
<evidence type="ECO:0000313" key="2">
    <source>
        <dbReference type="EMBL" id="OAX43402.1"/>
    </source>
</evidence>
<dbReference type="OrthoDB" id="6590422at2759"/>
<accession>A0A1B7NEX2</accession>
<dbReference type="GO" id="GO:0003796">
    <property type="term" value="F:lysozyme activity"/>
    <property type="evidence" value="ECO:0007669"/>
    <property type="project" value="InterPro"/>
</dbReference>
<name>A0A1B7NEX2_9AGAM</name>
<keyword evidence="2" id="KW-0378">Hydrolase</keyword>
<dbReference type="AlphaFoldDB" id="A0A1B7NEX2"/>
<evidence type="ECO:0000313" key="3">
    <source>
        <dbReference type="Proteomes" id="UP000092154"/>
    </source>
</evidence>
<dbReference type="InterPro" id="IPR017853">
    <property type="entry name" value="GH"/>
</dbReference>
<dbReference type="EMBL" id="KV448138">
    <property type="protein sequence ID" value="OAX43402.1"/>
    <property type="molecule type" value="Genomic_DNA"/>
</dbReference>
<dbReference type="Pfam" id="PF01183">
    <property type="entry name" value="Glyco_hydro_25"/>
    <property type="match status" value="1"/>
</dbReference>
<gene>
    <name evidence="2" type="ORF">K503DRAFT_779201</name>
</gene>
<proteinExistence type="inferred from homology"/>
<dbReference type="SUPFAM" id="SSF51445">
    <property type="entry name" value="(Trans)glycosidases"/>
    <property type="match status" value="1"/>
</dbReference>
<dbReference type="GO" id="GO:0009253">
    <property type="term" value="P:peptidoglycan catabolic process"/>
    <property type="evidence" value="ECO:0007669"/>
    <property type="project" value="InterPro"/>
</dbReference>
<dbReference type="Proteomes" id="UP000092154">
    <property type="component" value="Unassembled WGS sequence"/>
</dbReference>
<dbReference type="GO" id="GO:0016998">
    <property type="term" value="P:cell wall macromolecule catabolic process"/>
    <property type="evidence" value="ECO:0007669"/>
    <property type="project" value="InterPro"/>
</dbReference>
<sequence>MYGLLKFHRLSFAEPVITKRLEPLGVNVGSKSGRDLDWNAFKSKGYTFAYIQATEGIRYFLKNGGDWSADDITLPGALIIESGCYHLSKSSMGSWIKSFSEEHQSSTVSLDVYVNESSYIKVPRSPVPAIHTGLDWWETCAGNSAAFASTNPLWCTSSSGTLPGGWSYTTFWQYEPGFNKFNGDSAGLKKY</sequence>
<dbReference type="Gene3D" id="3.20.20.80">
    <property type="entry name" value="Glycosidases"/>
    <property type="match status" value="1"/>
</dbReference>
<dbReference type="InParanoid" id="A0A1B7NEX2"/>
<protein>
    <submittedName>
        <fullName evidence="2">Glycoside hydrolase</fullName>
    </submittedName>
</protein>
<dbReference type="InterPro" id="IPR002053">
    <property type="entry name" value="Glyco_hydro_25"/>
</dbReference>
<comment type="similarity">
    <text evidence="1">Belongs to the glycosyl hydrolase 25 family.</text>
</comment>